<organism evidence="1 2">
    <name type="scientific">Pneumocystis oryctolagi</name>
    <dbReference type="NCBI Taxonomy" id="42067"/>
    <lineage>
        <taxon>Eukaryota</taxon>
        <taxon>Fungi</taxon>
        <taxon>Dikarya</taxon>
        <taxon>Ascomycota</taxon>
        <taxon>Taphrinomycotina</taxon>
        <taxon>Pneumocystomycetes</taxon>
        <taxon>Pneumocystaceae</taxon>
        <taxon>Pneumocystis</taxon>
    </lineage>
</organism>
<protein>
    <submittedName>
        <fullName evidence="1">Uncharacterized protein</fullName>
    </submittedName>
</protein>
<dbReference type="EMBL" id="JABTEG010000014">
    <property type="protein sequence ID" value="KAG4303920.1"/>
    <property type="molecule type" value="Genomic_DNA"/>
</dbReference>
<sequence length="116" mass="13235">MTQIKDPRREDLIKQFTPINVEEDIGKVLLSINIYLIRSTTDYTNFIVYMLGFSSIIFKNKWAAWGSFIATLSGILDGKTSLMSHENVMNFVISSLGLLTIYIPIIFVQKLSPEQK</sequence>
<keyword evidence="2" id="KW-1185">Reference proteome</keyword>
<comment type="caution">
    <text evidence="1">The sequence shown here is derived from an EMBL/GenBank/DDBJ whole genome shotgun (WGS) entry which is preliminary data.</text>
</comment>
<evidence type="ECO:0000313" key="1">
    <source>
        <dbReference type="EMBL" id="KAG4303920.1"/>
    </source>
</evidence>
<accession>A0ACB7C904</accession>
<name>A0ACB7C904_9ASCO</name>
<gene>
    <name evidence="1" type="ORF">PORY_002664</name>
</gene>
<proteinExistence type="predicted"/>
<dbReference type="Proteomes" id="UP000768646">
    <property type="component" value="Unassembled WGS sequence"/>
</dbReference>
<evidence type="ECO:0000313" key="2">
    <source>
        <dbReference type="Proteomes" id="UP000768646"/>
    </source>
</evidence>
<reference evidence="1 2" key="1">
    <citation type="journal article" date="2021" name="Commun. Biol.">
        <title>Genomic insights into the host specific adaptation of the Pneumocystis genus.</title>
        <authorList>
            <person name="Cisse O.H."/>
            <person name="Ma L."/>
            <person name="Dekker J.P."/>
            <person name="Khil P.P."/>
            <person name="Youn J.-H."/>
            <person name="Brenchley J.M."/>
            <person name="Blair R."/>
            <person name="Pahar B."/>
            <person name="Chabe M."/>
            <person name="Van Rompay K.K.A."/>
            <person name="Keesler R."/>
            <person name="Sukura A."/>
            <person name="Hirsch V."/>
            <person name="Kutty G."/>
            <person name="Liu Y."/>
            <person name="Peng L."/>
            <person name="Chen J."/>
            <person name="Song J."/>
            <person name="Weissenbacher-Lang C."/>
            <person name="Xu J."/>
            <person name="Upham N.S."/>
            <person name="Stajich J.E."/>
            <person name="Cuomo C.A."/>
            <person name="Cushion M.T."/>
            <person name="Kovacs J.A."/>
        </authorList>
    </citation>
    <scope>NUCLEOTIDE SEQUENCE [LARGE SCALE GENOMIC DNA]</scope>
    <source>
        <strain evidence="1 2">RABM</strain>
    </source>
</reference>